<keyword evidence="3 6" id="KW-0378">Hydrolase</keyword>
<evidence type="ECO:0000256" key="3">
    <source>
        <dbReference type="ARBA" id="ARBA00022801"/>
    </source>
</evidence>
<comment type="caution">
    <text evidence="9">The sequence shown here is derived from an EMBL/GenBank/DDBJ whole genome shotgun (WGS) entry which is preliminary data.</text>
</comment>
<dbReference type="InterPro" id="IPR001915">
    <property type="entry name" value="Peptidase_M48"/>
</dbReference>
<evidence type="ECO:0000256" key="5">
    <source>
        <dbReference type="ARBA" id="ARBA00023049"/>
    </source>
</evidence>
<name>A0ABS8WFK1_9GAMM</name>
<reference evidence="9 10" key="1">
    <citation type="journal article" date="2022" name="Environ. Microbiol. Rep.">
        <title>Eco-phylogenetic analyses reveal divergent evolution of vitamin B12 metabolism in the marine bacterial family 'Psychromonadaceae'.</title>
        <authorList>
            <person name="Jin X."/>
            <person name="Yang Y."/>
            <person name="Cao H."/>
            <person name="Gao B."/>
            <person name="Zhao Z."/>
        </authorList>
    </citation>
    <scope>NUCLEOTIDE SEQUENCE [LARGE SCALE GENOMIC DNA]</scope>
    <source>
        <strain evidence="9 10">MKS20</strain>
    </source>
</reference>
<evidence type="ECO:0000313" key="9">
    <source>
        <dbReference type="EMBL" id="MCE2596937.1"/>
    </source>
</evidence>
<evidence type="ECO:0000313" key="10">
    <source>
        <dbReference type="Proteomes" id="UP001201273"/>
    </source>
</evidence>
<feature type="signal peptide" evidence="7">
    <location>
        <begin position="1"/>
        <end position="22"/>
    </location>
</feature>
<dbReference type="CDD" id="cd07331">
    <property type="entry name" value="M48C_Oma1_like"/>
    <property type="match status" value="1"/>
</dbReference>
<evidence type="ECO:0000256" key="4">
    <source>
        <dbReference type="ARBA" id="ARBA00022833"/>
    </source>
</evidence>
<keyword evidence="4 6" id="KW-0862">Zinc</keyword>
<feature type="domain" description="Peptidase M48" evidence="8">
    <location>
        <begin position="66"/>
        <end position="248"/>
    </location>
</feature>
<feature type="chain" id="PRO_5045994533" evidence="7">
    <location>
        <begin position="23"/>
        <end position="265"/>
    </location>
</feature>
<proteinExistence type="inferred from homology"/>
<dbReference type="PANTHER" id="PTHR22726:SF24">
    <property type="entry name" value="M48 FAMILY METALLOPEPTIDASE"/>
    <property type="match status" value="1"/>
</dbReference>
<accession>A0ABS8WFK1</accession>
<dbReference type="PANTHER" id="PTHR22726">
    <property type="entry name" value="METALLOENDOPEPTIDASE OMA1"/>
    <property type="match status" value="1"/>
</dbReference>
<evidence type="ECO:0000259" key="8">
    <source>
        <dbReference type="Pfam" id="PF01435"/>
    </source>
</evidence>
<gene>
    <name evidence="9" type="ORF">K6Y31_19360</name>
</gene>
<protein>
    <submittedName>
        <fullName evidence="9">M48 family metallopeptidase</fullName>
    </submittedName>
</protein>
<sequence>MTNIFSHSFFKTSLLCASMVLAGCSTSPTGRGQVIMFSDTEMTQLGSQSFEEMKKQEKISHNKKTNQYVACVTNAITQQLPPQNSFQHWEVVVFDSEQVNAFALPGGKIGVYTGLLKVAENQDQLATVIGHEIAHVLANHSNERLSQSQITNLGLELSSAALSGSEYHGMAMAGLGLGAQYGILMPWGRTQESESDILGLELMAKAGFNPNESIKLWQNMANAAKGPQPPELFSTHPSHSTRIKDLQDKINKLPKYQSIKPNCKA</sequence>
<dbReference type="EMBL" id="JAIMJA010000028">
    <property type="protein sequence ID" value="MCE2596937.1"/>
    <property type="molecule type" value="Genomic_DNA"/>
</dbReference>
<dbReference type="Proteomes" id="UP001201273">
    <property type="component" value="Unassembled WGS sequence"/>
</dbReference>
<comment type="similarity">
    <text evidence="6">Belongs to the peptidase M48 family.</text>
</comment>
<evidence type="ECO:0000256" key="6">
    <source>
        <dbReference type="RuleBase" id="RU003983"/>
    </source>
</evidence>
<keyword evidence="10" id="KW-1185">Reference proteome</keyword>
<evidence type="ECO:0000256" key="2">
    <source>
        <dbReference type="ARBA" id="ARBA00022723"/>
    </source>
</evidence>
<organism evidence="9 10">
    <name type="scientific">Motilimonas cestriensis</name>
    <dbReference type="NCBI Taxonomy" id="2742685"/>
    <lineage>
        <taxon>Bacteria</taxon>
        <taxon>Pseudomonadati</taxon>
        <taxon>Pseudomonadota</taxon>
        <taxon>Gammaproteobacteria</taxon>
        <taxon>Alteromonadales</taxon>
        <taxon>Alteromonadales genera incertae sedis</taxon>
        <taxon>Motilimonas</taxon>
    </lineage>
</organism>
<dbReference type="RefSeq" id="WP_233054693.1">
    <property type="nucleotide sequence ID" value="NZ_JAIMJA010000028.1"/>
</dbReference>
<keyword evidence="7" id="KW-0732">Signal</keyword>
<keyword evidence="1 6" id="KW-0645">Protease</keyword>
<evidence type="ECO:0000256" key="7">
    <source>
        <dbReference type="SAM" id="SignalP"/>
    </source>
</evidence>
<dbReference type="Pfam" id="PF01435">
    <property type="entry name" value="Peptidase_M48"/>
    <property type="match status" value="1"/>
</dbReference>
<dbReference type="InterPro" id="IPR051156">
    <property type="entry name" value="Mito/Outer_Membr_Metalloprot"/>
</dbReference>
<keyword evidence="5 6" id="KW-0482">Metalloprotease</keyword>
<comment type="cofactor">
    <cofactor evidence="6">
        <name>Zn(2+)</name>
        <dbReference type="ChEBI" id="CHEBI:29105"/>
    </cofactor>
    <text evidence="6">Binds 1 zinc ion per subunit.</text>
</comment>
<dbReference type="Gene3D" id="3.30.2010.10">
    <property type="entry name" value="Metalloproteases ('zincins'), catalytic domain"/>
    <property type="match status" value="1"/>
</dbReference>
<keyword evidence="2" id="KW-0479">Metal-binding</keyword>
<evidence type="ECO:0000256" key="1">
    <source>
        <dbReference type="ARBA" id="ARBA00022670"/>
    </source>
</evidence>